<dbReference type="GO" id="GO:0071555">
    <property type="term" value="P:cell wall organization"/>
    <property type="evidence" value="ECO:0007669"/>
    <property type="project" value="UniProtKB-KW"/>
</dbReference>
<evidence type="ECO:0000256" key="4">
    <source>
        <dbReference type="ARBA" id="ARBA00023316"/>
    </source>
</evidence>
<evidence type="ECO:0000256" key="2">
    <source>
        <dbReference type="ARBA" id="ARBA00022679"/>
    </source>
</evidence>
<dbReference type="EMBL" id="CP035281">
    <property type="protein sequence ID" value="QAT42578.1"/>
    <property type="molecule type" value="Genomic_DNA"/>
</dbReference>
<dbReference type="NCBIfam" id="TIGR00696">
    <property type="entry name" value="wecG_tagA_cpsF"/>
    <property type="match status" value="1"/>
</dbReference>
<protein>
    <recommendedName>
        <fullName evidence="5">N-acetylglucosaminyldiphosphoundecaprenol N-acetyl-beta-D-mannosaminyltransferase</fullName>
        <ecNumber evidence="5">2.4.1.187</ecNumber>
    </recommendedName>
    <alternativeName>
        <fullName evidence="5">N-acetylmannosaminyltransferase</fullName>
    </alternativeName>
    <alternativeName>
        <fullName evidence="5">UDP-N-acetylmannosamine transferase</fullName>
    </alternativeName>
    <alternativeName>
        <fullName evidence="5">UDP-N-acetylmannosamine:N-acetylglucosaminyl pyrophosphorylundecaprenol N-acetylmannosaminyltransferase</fullName>
    </alternativeName>
</protein>
<keyword evidence="1 5" id="KW-0328">Glycosyltransferase</keyword>
<dbReference type="Proteomes" id="UP000287601">
    <property type="component" value="Chromosome"/>
</dbReference>
<dbReference type="HAMAP" id="MF_02070">
    <property type="entry name" value="TagA_TarA"/>
    <property type="match status" value="1"/>
</dbReference>
<gene>
    <name evidence="6" type="ORF">EQM06_04715</name>
</gene>
<dbReference type="EC" id="2.4.1.187" evidence="5"/>
<dbReference type="Pfam" id="PF03808">
    <property type="entry name" value="Glyco_tran_WecG"/>
    <property type="match status" value="1"/>
</dbReference>
<dbReference type="RefSeq" id="WP_128745228.1">
    <property type="nucleotide sequence ID" value="NZ_CP035281.1"/>
</dbReference>
<keyword evidence="7" id="KW-1185">Reference proteome</keyword>
<dbReference type="PANTHER" id="PTHR34136">
    <property type="match status" value="1"/>
</dbReference>
<accession>A0A410PUL3</accession>
<proteinExistence type="inferred from homology"/>
<reference evidence="6 7" key="1">
    <citation type="submission" date="2019-01" db="EMBL/GenBank/DDBJ databases">
        <title>Draft genomes of a novel of Aminipila strains.</title>
        <authorList>
            <person name="Ma S."/>
        </authorList>
    </citation>
    <scope>NUCLEOTIDE SEQUENCE [LARGE SCALE GENOMIC DNA]</scope>
    <source>
        <strain evidence="7">JN-39</strain>
    </source>
</reference>
<keyword evidence="4 5" id="KW-0961">Cell wall biogenesis/degradation</keyword>
<name>A0A410PUL3_9FIRM</name>
<evidence type="ECO:0000313" key="6">
    <source>
        <dbReference type="EMBL" id="QAT42578.1"/>
    </source>
</evidence>
<dbReference type="CDD" id="cd06533">
    <property type="entry name" value="Glyco_transf_WecG_TagA"/>
    <property type="match status" value="1"/>
</dbReference>
<keyword evidence="3 5" id="KW-0777">Teichoic acid biosynthesis</keyword>
<dbReference type="KEGG" id="amij:EQM06_04715"/>
<dbReference type="OrthoDB" id="9771846at2"/>
<evidence type="ECO:0000256" key="5">
    <source>
        <dbReference type="HAMAP-Rule" id="MF_02070"/>
    </source>
</evidence>
<comment type="pathway">
    <text evidence="5">Cell wall biogenesis; teichoic acid biosynthesis.</text>
</comment>
<dbReference type="UniPathway" id="UPA00632"/>
<comment type="similarity">
    <text evidence="5">Belongs to the glycosyltransferase 26 family. TagA/TarA subfamily.</text>
</comment>
<keyword evidence="2 5" id="KW-0808">Transferase</keyword>
<comment type="catalytic activity">
    <reaction evidence="5">
        <text>UDP-N-acetyl-alpha-D-mannosamine + N-acetyl-alpha-D-glucosaminyl-di-trans,octa-cis-undecaprenyl diphosphate = N-acetyl-beta-D-mannosaminyl-(1-&gt;4)-N-acetyl-alpha-D-glucosaminyl di-trans,octa-cis-undecaprenyl diphosphate + UDP + H(+)</text>
        <dbReference type="Rhea" id="RHEA:16053"/>
        <dbReference type="ChEBI" id="CHEBI:15378"/>
        <dbReference type="ChEBI" id="CHEBI:58223"/>
        <dbReference type="ChEBI" id="CHEBI:62959"/>
        <dbReference type="ChEBI" id="CHEBI:68623"/>
        <dbReference type="ChEBI" id="CHEBI:132210"/>
        <dbReference type="EC" id="2.4.1.187"/>
    </reaction>
</comment>
<evidence type="ECO:0000313" key="7">
    <source>
        <dbReference type="Proteomes" id="UP000287601"/>
    </source>
</evidence>
<dbReference type="GO" id="GO:0047244">
    <property type="term" value="F:N-acetylglucosaminyldiphosphoundecaprenol N-acetyl-beta-D-mannosaminyltransferase activity"/>
    <property type="evidence" value="ECO:0007669"/>
    <property type="project" value="UniProtKB-UniRule"/>
</dbReference>
<evidence type="ECO:0000256" key="3">
    <source>
        <dbReference type="ARBA" id="ARBA00022944"/>
    </source>
</evidence>
<dbReference type="GO" id="GO:0019350">
    <property type="term" value="P:teichoic acid biosynthetic process"/>
    <property type="evidence" value="ECO:0007669"/>
    <property type="project" value="UniProtKB-UniRule"/>
</dbReference>
<dbReference type="PANTHER" id="PTHR34136:SF1">
    <property type="entry name" value="UDP-N-ACETYL-D-MANNOSAMINURONIC ACID TRANSFERASE"/>
    <property type="match status" value="1"/>
</dbReference>
<sequence length="251" mass="28152">MENSKRIKILDVPVDMVNNQQAMEIFKGLMERPGCDLIVTPNSEIIMNATRDPELKMLIEEAGLIIPDGIGLVYASKIIGQPLNERVTGVDFLNSILEYLEQNGKSVYLLGSKPANEERASVAELAGENMRIKHPRLKIAGTHDGYFKKQEEADLVKEINASGAEFLCTALGAPKQEKFIYEHRNELINIRAGIGVGGSLDVWAGTVKRAPKFYQEHGLEWLYRLIQEPSRYKRMAQLPLFMVKVLAKGKQ</sequence>
<dbReference type="InterPro" id="IPR034714">
    <property type="entry name" value="TagA_TarA"/>
</dbReference>
<dbReference type="InterPro" id="IPR004629">
    <property type="entry name" value="WecG_TagA_CpsF"/>
</dbReference>
<organism evidence="6 7">
    <name type="scientific">Aminipila luticellarii</name>
    <dbReference type="NCBI Taxonomy" id="2507160"/>
    <lineage>
        <taxon>Bacteria</taxon>
        <taxon>Bacillati</taxon>
        <taxon>Bacillota</taxon>
        <taxon>Clostridia</taxon>
        <taxon>Peptostreptococcales</taxon>
        <taxon>Anaerovoracaceae</taxon>
        <taxon>Aminipila</taxon>
    </lineage>
</organism>
<evidence type="ECO:0000256" key="1">
    <source>
        <dbReference type="ARBA" id="ARBA00022676"/>
    </source>
</evidence>
<comment type="function">
    <text evidence="5">Catalyzes the conversion of GlcNAc-PP-undecaprenol into ManNAc-GlcNAc-PP-undecaprenol, the first committed lipid intermediate in the de novo synthesis of teichoic acid.</text>
</comment>
<dbReference type="AlphaFoldDB" id="A0A410PUL3"/>